<evidence type="ECO:0000313" key="3">
    <source>
        <dbReference type="EMBL" id="MBC6110301.1"/>
    </source>
</evidence>
<evidence type="ECO:0000256" key="1">
    <source>
        <dbReference type="SAM" id="SignalP"/>
    </source>
</evidence>
<comment type="caution">
    <text evidence="3">The sequence shown here is derived from an EMBL/GenBank/DDBJ whole genome shotgun (WGS) entry which is preliminary data.</text>
</comment>
<proteinExistence type="predicted"/>
<protein>
    <recommendedName>
        <fullName evidence="2">DUF6705 domain-containing protein</fullName>
    </recommendedName>
</protein>
<organism evidence="3 4">
    <name type="scientific">Pedobacter fastidiosus</name>
    <dbReference type="NCBI Taxonomy" id="2765361"/>
    <lineage>
        <taxon>Bacteria</taxon>
        <taxon>Pseudomonadati</taxon>
        <taxon>Bacteroidota</taxon>
        <taxon>Sphingobacteriia</taxon>
        <taxon>Sphingobacteriales</taxon>
        <taxon>Sphingobacteriaceae</taxon>
        <taxon>Pedobacter</taxon>
    </lineage>
</organism>
<evidence type="ECO:0000313" key="4">
    <source>
        <dbReference type="Proteomes" id="UP000652755"/>
    </source>
</evidence>
<keyword evidence="4" id="KW-1185">Reference proteome</keyword>
<name>A0ABR7KQD9_9SPHI</name>
<accession>A0ABR7KQD9</accession>
<dbReference type="RefSeq" id="WP_187070776.1">
    <property type="nucleotide sequence ID" value="NZ_JACRYL010000006.1"/>
</dbReference>
<dbReference type="EMBL" id="JACRYL010000006">
    <property type="protein sequence ID" value="MBC6110301.1"/>
    <property type="molecule type" value="Genomic_DNA"/>
</dbReference>
<dbReference type="InterPro" id="IPR046551">
    <property type="entry name" value="DUF6705"/>
</dbReference>
<keyword evidence="1" id="KW-0732">Signal</keyword>
<feature type="domain" description="DUF6705" evidence="2">
    <location>
        <begin position="1"/>
        <end position="97"/>
    </location>
</feature>
<evidence type="ECO:0000259" key="2">
    <source>
        <dbReference type="Pfam" id="PF20448"/>
    </source>
</evidence>
<dbReference type="Proteomes" id="UP000652755">
    <property type="component" value="Unassembled WGS sequence"/>
</dbReference>
<reference evidence="3 4" key="1">
    <citation type="submission" date="2020-08" db="EMBL/GenBank/DDBJ databases">
        <authorList>
            <person name="Sun Q."/>
            <person name="Inoue M."/>
        </authorList>
    </citation>
    <scope>NUCLEOTIDE SEQUENCE [LARGE SCALE GENOMIC DNA]</scope>
    <source>
        <strain evidence="3 4">CCM 8938</strain>
    </source>
</reference>
<feature type="chain" id="PRO_5045832762" description="DUF6705 domain-containing protein" evidence="1">
    <location>
        <begin position="22"/>
        <end position="174"/>
    </location>
</feature>
<gene>
    <name evidence="3" type="ORF">H7U22_07680</name>
</gene>
<feature type="signal peptide" evidence="1">
    <location>
        <begin position="1"/>
        <end position="21"/>
    </location>
</feature>
<sequence>MKNIILLTSFFLLAISSSAQKTTFKITQNELSAKNIKENTFVENPFLDKFIGTWIWTGENKKIIFRFTKVDIDVKITSGPFIMQFLKGEIEYFVDNKKIALDPNKYAFVGSTNAAGQPVVFKLGSGNPFYQTRVDLIFKTNSLLELNLNQMHEGTSLKADEGYLFPKSMSLKRK</sequence>
<dbReference type="Pfam" id="PF20448">
    <property type="entry name" value="DUF6705"/>
    <property type="match status" value="1"/>
</dbReference>